<gene>
    <name evidence="5" type="ORF">MBEBAB_2176</name>
</gene>
<dbReference type="Proteomes" id="UP000016569">
    <property type="component" value="Unassembled WGS sequence"/>
</dbReference>
<evidence type="ECO:0000256" key="2">
    <source>
        <dbReference type="ARBA" id="ARBA00022525"/>
    </source>
</evidence>
<comment type="subcellular location">
    <subcellularLocation>
        <location evidence="1">Secreted</location>
    </subcellularLocation>
</comment>
<reference evidence="6" key="1">
    <citation type="journal article" date="2013" name="Genome Announc.">
        <title>Draft Genome Sequence of the Dimorphic Prosthecate Bacterium Brevundimonas abyssalis TAR-001T.</title>
        <authorList>
            <person name="Tsubouchi T."/>
            <person name="Nishi S."/>
            <person name="Usui K."/>
            <person name="Shimane Y."/>
            <person name="Takaki Y."/>
            <person name="Maruyama T."/>
            <person name="Hatada Y."/>
        </authorList>
    </citation>
    <scope>NUCLEOTIDE SEQUENCE [LARGE SCALE GENOMIC DNA]</scope>
    <source>
        <strain evidence="6">TAR-001</strain>
    </source>
</reference>
<sequence>MKGGDGVDTFLYLAATDSTVDSPDRILDLRFNEFIDLSAIDANSTINGDQAFALVDEFTGAAGQMTLSYAADTTTTTVLMDINGDGVADMRILLSGNHEDHTAWMF</sequence>
<proteinExistence type="predicted"/>
<dbReference type="InterPro" id="IPR011049">
    <property type="entry name" value="Serralysin-like_metalloprot_C"/>
</dbReference>
<dbReference type="AlphaFoldDB" id="A0A8E0NCQ1"/>
<keyword evidence="6" id="KW-1185">Reference proteome</keyword>
<dbReference type="Gene3D" id="2.150.10.10">
    <property type="entry name" value="Serralysin-like metalloprotease, C-terminal"/>
    <property type="match status" value="1"/>
</dbReference>
<name>A0A8E0NCQ1_9CAUL</name>
<evidence type="ECO:0000256" key="1">
    <source>
        <dbReference type="ARBA" id="ARBA00004613"/>
    </source>
</evidence>
<evidence type="ECO:0000259" key="4">
    <source>
        <dbReference type="Pfam" id="PF08548"/>
    </source>
</evidence>
<keyword evidence="2" id="KW-0964">Secreted</keyword>
<evidence type="ECO:0000313" key="6">
    <source>
        <dbReference type="Proteomes" id="UP000016569"/>
    </source>
</evidence>
<dbReference type="SUPFAM" id="SSF51120">
    <property type="entry name" value="beta-Roll"/>
    <property type="match status" value="1"/>
</dbReference>
<protein>
    <submittedName>
        <fullName evidence="5">Alkaline phosphatase</fullName>
    </submittedName>
</protein>
<evidence type="ECO:0000256" key="3">
    <source>
        <dbReference type="ARBA" id="ARBA00022737"/>
    </source>
</evidence>
<feature type="domain" description="Peptidase M10 serralysin C-terminal" evidence="4">
    <location>
        <begin position="4"/>
        <end position="101"/>
    </location>
</feature>
<dbReference type="Pfam" id="PF08548">
    <property type="entry name" value="Peptidase_M10_C"/>
    <property type="match status" value="1"/>
</dbReference>
<keyword evidence="3" id="KW-0677">Repeat</keyword>
<organism evidence="5 6">
    <name type="scientific">Brevundimonas abyssalis TAR-001</name>
    <dbReference type="NCBI Taxonomy" id="1391729"/>
    <lineage>
        <taxon>Bacteria</taxon>
        <taxon>Pseudomonadati</taxon>
        <taxon>Pseudomonadota</taxon>
        <taxon>Alphaproteobacteria</taxon>
        <taxon>Caulobacterales</taxon>
        <taxon>Caulobacteraceae</taxon>
        <taxon>Brevundimonas</taxon>
    </lineage>
</organism>
<dbReference type="EMBL" id="BATC01000044">
    <property type="protein sequence ID" value="GAD59926.1"/>
    <property type="molecule type" value="Genomic_DNA"/>
</dbReference>
<dbReference type="GO" id="GO:0005615">
    <property type="term" value="C:extracellular space"/>
    <property type="evidence" value="ECO:0007669"/>
    <property type="project" value="InterPro"/>
</dbReference>
<comment type="caution">
    <text evidence="5">The sequence shown here is derived from an EMBL/GenBank/DDBJ whole genome shotgun (WGS) entry which is preliminary data.</text>
</comment>
<dbReference type="GO" id="GO:0005509">
    <property type="term" value="F:calcium ion binding"/>
    <property type="evidence" value="ECO:0007669"/>
    <property type="project" value="InterPro"/>
</dbReference>
<accession>A0A8E0NCQ1</accession>
<dbReference type="InterPro" id="IPR013858">
    <property type="entry name" value="Peptidase_M10B_C"/>
</dbReference>
<evidence type="ECO:0000313" key="5">
    <source>
        <dbReference type="EMBL" id="GAD59926.1"/>
    </source>
</evidence>